<comment type="caution">
    <text evidence="2">The sequence shown here is derived from an EMBL/GenBank/DDBJ whole genome shotgun (WGS) entry which is preliminary data.</text>
</comment>
<sequence length="79" mass="8783">MLDSPTTRLADADSPMVDSPTPTRRWSTRRRQLADVFAAAPITSRSRAADPAFGCGSSVVADISEETKKKMLFKNWRRV</sequence>
<name>A0ABD2KIT2_9BILA</name>
<keyword evidence="3" id="KW-1185">Reference proteome</keyword>
<dbReference type="AlphaFoldDB" id="A0ABD2KIT2"/>
<gene>
    <name evidence="2" type="ORF">niasHT_027745</name>
</gene>
<reference evidence="2 3" key="1">
    <citation type="submission" date="2024-10" db="EMBL/GenBank/DDBJ databases">
        <authorList>
            <person name="Kim D."/>
        </authorList>
    </citation>
    <scope>NUCLEOTIDE SEQUENCE [LARGE SCALE GENOMIC DNA]</scope>
    <source>
        <strain evidence="2">BH-2024</strain>
    </source>
</reference>
<evidence type="ECO:0000256" key="1">
    <source>
        <dbReference type="SAM" id="MobiDB-lite"/>
    </source>
</evidence>
<feature type="region of interest" description="Disordered" evidence="1">
    <location>
        <begin position="1"/>
        <end position="28"/>
    </location>
</feature>
<organism evidence="2 3">
    <name type="scientific">Heterodera trifolii</name>
    <dbReference type="NCBI Taxonomy" id="157864"/>
    <lineage>
        <taxon>Eukaryota</taxon>
        <taxon>Metazoa</taxon>
        <taxon>Ecdysozoa</taxon>
        <taxon>Nematoda</taxon>
        <taxon>Chromadorea</taxon>
        <taxon>Rhabditida</taxon>
        <taxon>Tylenchina</taxon>
        <taxon>Tylenchomorpha</taxon>
        <taxon>Tylenchoidea</taxon>
        <taxon>Heteroderidae</taxon>
        <taxon>Heteroderinae</taxon>
        <taxon>Heterodera</taxon>
    </lineage>
</organism>
<evidence type="ECO:0000313" key="3">
    <source>
        <dbReference type="Proteomes" id="UP001620626"/>
    </source>
</evidence>
<accession>A0ABD2KIT2</accession>
<dbReference type="EMBL" id="JBICBT010000748">
    <property type="protein sequence ID" value="KAL3102847.1"/>
    <property type="molecule type" value="Genomic_DNA"/>
</dbReference>
<proteinExistence type="predicted"/>
<dbReference type="Proteomes" id="UP001620626">
    <property type="component" value="Unassembled WGS sequence"/>
</dbReference>
<protein>
    <submittedName>
        <fullName evidence="2">Uncharacterized protein</fullName>
    </submittedName>
</protein>
<evidence type="ECO:0000313" key="2">
    <source>
        <dbReference type="EMBL" id="KAL3102847.1"/>
    </source>
</evidence>